<comment type="subcellular location">
    <subcellularLocation>
        <location evidence="1">Cell membrane</location>
        <topology evidence="1">Multi-pass membrane protein</topology>
    </subcellularLocation>
</comment>
<dbReference type="SUPFAM" id="SSF48317">
    <property type="entry name" value="Acid phosphatase/Vanadium-dependent haloperoxidase"/>
    <property type="match status" value="1"/>
</dbReference>
<keyword evidence="6 7" id="KW-0472">Membrane</keyword>
<evidence type="ECO:0000256" key="4">
    <source>
        <dbReference type="ARBA" id="ARBA00022692"/>
    </source>
</evidence>
<dbReference type="Pfam" id="PF09335">
    <property type="entry name" value="VTT_dom"/>
    <property type="match status" value="1"/>
</dbReference>
<comment type="caution">
    <text evidence="9">The sequence shown here is derived from an EMBL/GenBank/DDBJ whole genome shotgun (WGS) entry which is preliminary data.</text>
</comment>
<dbReference type="RefSeq" id="WP_189612330.1">
    <property type="nucleotide sequence ID" value="NZ_BMXR01000013.1"/>
</dbReference>
<dbReference type="InterPro" id="IPR032816">
    <property type="entry name" value="VTT_dom"/>
</dbReference>
<evidence type="ECO:0000256" key="1">
    <source>
        <dbReference type="ARBA" id="ARBA00004651"/>
    </source>
</evidence>
<feature type="domain" description="Phosphatidic acid phosphatase type 2/haloperoxidase" evidence="8">
    <location>
        <begin position="295"/>
        <end position="405"/>
    </location>
</feature>
<evidence type="ECO:0000259" key="8">
    <source>
        <dbReference type="SMART" id="SM00014"/>
    </source>
</evidence>
<keyword evidence="10" id="KW-1185">Reference proteome</keyword>
<feature type="transmembrane region" description="Helical" evidence="7">
    <location>
        <begin position="51"/>
        <end position="77"/>
    </location>
</feature>
<feature type="transmembrane region" description="Helical" evidence="7">
    <location>
        <begin position="12"/>
        <end position="39"/>
    </location>
</feature>
<evidence type="ECO:0000256" key="7">
    <source>
        <dbReference type="SAM" id="Phobius"/>
    </source>
</evidence>
<feature type="transmembrane region" description="Helical" evidence="7">
    <location>
        <begin position="330"/>
        <end position="352"/>
    </location>
</feature>
<feature type="transmembrane region" description="Helical" evidence="7">
    <location>
        <begin position="217"/>
        <end position="237"/>
    </location>
</feature>
<dbReference type="PANTHER" id="PTHR30353">
    <property type="entry name" value="INNER MEMBRANE PROTEIN DEDA-RELATED"/>
    <property type="match status" value="1"/>
</dbReference>
<protein>
    <submittedName>
        <fullName evidence="9">Phosphoesterase</fullName>
    </submittedName>
</protein>
<dbReference type="InterPro" id="IPR032818">
    <property type="entry name" value="DedA-like"/>
</dbReference>
<reference evidence="9" key="1">
    <citation type="journal article" date="2014" name="Int. J. Syst. Evol. Microbiol.">
        <title>Complete genome sequence of Corynebacterium casei LMG S-19264T (=DSM 44701T), isolated from a smear-ripened cheese.</title>
        <authorList>
            <consortium name="US DOE Joint Genome Institute (JGI-PGF)"/>
            <person name="Walter F."/>
            <person name="Albersmeier A."/>
            <person name="Kalinowski J."/>
            <person name="Ruckert C."/>
        </authorList>
    </citation>
    <scope>NUCLEOTIDE SEQUENCE</scope>
    <source>
        <strain evidence="9">KCTC 22169</strain>
    </source>
</reference>
<dbReference type="Gene3D" id="1.20.144.10">
    <property type="entry name" value="Phosphatidic acid phosphatase type 2/haloperoxidase"/>
    <property type="match status" value="1"/>
</dbReference>
<dbReference type="EMBL" id="BMXR01000013">
    <property type="protein sequence ID" value="GGX69534.1"/>
    <property type="molecule type" value="Genomic_DNA"/>
</dbReference>
<dbReference type="AlphaFoldDB" id="A0A918NIA7"/>
<proteinExistence type="inferred from homology"/>
<dbReference type="Proteomes" id="UP000626148">
    <property type="component" value="Unassembled WGS sequence"/>
</dbReference>
<dbReference type="SMART" id="SM00014">
    <property type="entry name" value="acidPPc"/>
    <property type="match status" value="1"/>
</dbReference>
<feature type="transmembrane region" description="Helical" evidence="7">
    <location>
        <begin position="262"/>
        <end position="287"/>
    </location>
</feature>
<feature type="transmembrane region" description="Helical" evidence="7">
    <location>
        <begin position="422"/>
        <end position="440"/>
    </location>
</feature>
<dbReference type="InterPro" id="IPR036938">
    <property type="entry name" value="PAP2/HPO_sf"/>
</dbReference>
<reference evidence="9" key="2">
    <citation type="submission" date="2020-09" db="EMBL/GenBank/DDBJ databases">
        <authorList>
            <person name="Sun Q."/>
            <person name="Kim S."/>
        </authorList>
    </citation>
    <scope>NUCLEOTIDE SEQUENCE</scope>
    <source>
        <strain evidence="9">KCTC 22169</strain>
    </source>
</reference>
<feature type="transmembrane region" description="Helical" evidence="7">
    <location>
        <begin position="292"/>
        <end position="310"/>
    </location>
</feature>
<feature type="transmembrane region" description="Helical" evidence="7">
    <location>
        <begin position="364"/>
        <end position="384"/>
    </location>
</feature>
<feature type="transmembrane region" description="Helical" evidence="7">
    <location>
        <begin position="135"/>
        <end position="154"/>
    </location>
</feature>
<organism evidence="9 10">
    <name type="scientific">Saccharospirillum salsuginis</name>
    <dbReference type="NCBI Taxonomy" id="418750"/>
    <lineage>
        <taxon>Bacteria</taxon>
        <taxon>Pseudomonadati</taxon>
        <taxon>Pseudomonadota</taxon>
        <taxon>Gammaproteobacteria</taxon>
        <taxon>Oceanospirillales</taxon>
        <taxon>Saccharospirillaceae</taxon>
        <taxon>Saccharospirillum</taxon>
    </lineage>
</organism>
<dbReference type="Pfam" id="PF01569">
    <property type="entry name" value="PAP2"/>
    <property type="match status" value="1"/>
</dbReference>
<dbReference type="PANTHER" id="PTHR30353:SF15">
    <property type="entry name" value="INNER MEMBRANE PROTEIN YABI"/>
    <property type="match status" value="1"/>
</dbReference>
<feature type="transmembrane region" description="Helical" evidence="7">
    <location>
        <begin position="390"/>
        <end position="410"/>
    </location>
</feature>
<evidence type="ECO:0000256" key="2">
    <source>
        <dbReference type="ARBA" id="ARBA00010792"/>
    </source>
</evidence>
<dbReference type="GO" id="GO:0005886">
    <property type="term" value="C:plasma membrane"/>
    <property type="evidence" value="ECO:0007669"/>
    <property type="project" value="UniProtKB-SubCell"/>
</dbReference>
<keyword evidence="4 7" id="KW-0812">Transmembrane</keyword>
<dbReference type="InterPro" id="IPR000326">
    <property type="entry name" value="PAP2/HPO"/>
</dbReference>
<feature type="transmembrane region" description="Helical" evidence="7">
    <location>
        <begin position="174"/>
        <end position="196"/>
    </location>
</feature>
<evidence type="ECO:0000313" key="9">
    <source>
        <dbReference type="EMBL" id="GGX69534.1"/>
    </source>
</evidence>
<sequence length="468" mass="52144">MPLWLESHPLITLTAVAFVAFIESFALIGVLVPGVVLLFSLAALTSQLDLYLPWVLIAAALGACIGDVSSFFIGRWLQHRLDHIRWFRYHRRWLEQGEWFFRRWGWLSVIIGRFVGPIRPVVPLIAGTLNMPKRLFVGLNLMSVLAWAPVYILPGYFTGEVADLMEARPLSDRTLILTAITTGCILLAVLTINHHLHPEHPKTARWLPIMKRIPPRFPFSALILALVSSMSLAWLTLARPLTWDRLLSQQVPAWRAGGADDFFVGFTLLGDPAILVLTSAMVTVWLFLRGHVWLAAHVLATLGIALWGLHEMKAWFDVDRPDWVTTLPMGAAFPSGHSAGFALFIGILAAMINESRAAVVRWQLYLPADALMILMAFSRVWLGVHWLSDVAAGLLLALLFAALTRISYISLTRERFRLGGSIAFWLLLGLTFLSYLGIAWDGAQMDYRLVQLGLQEAGQSAPAISLST</sequence>
<keyword evidence="5 7" id="KW-1133">Transmembrane helix</keyword>
<comment type="similarity">
    <text evidence="2">Belongs to the DedA family.</text>
</comment>
<evidence type="ECO:0000313" key="10">
    <source>
        <dbReference type="Proteomes" id="UP000626148"/>
    </source>
</evidence>
<evidence type="ECO:0000256" key="6">
    <source>
        <dbReference type="ARBA" id="ARBA00023136"/>
    </source>
</evidence>
<accession>A0A918NIA7</accession>
<evidence type="ECO:0000256" key="5">
    <source>
        <dbReference type="ARBA" id="ARBA00022989"/>
    </source>
</evidence>
<evidence type="ECO:0000256" key="3">
    <source>
        <dbReference type="ARBA" id="ARBA00022475"/>
    </source>
</evidence>
<name>A0A918NIA7_9GAMM</name>
<keyword evidence="3" id="KW-1003">Cell membrane</keyword>
<gene>
    <name evidence="9" type="ORF">GCM10007392_41410</name>
</gene>